<evidence type="ECO:0000256" key="4">
    <source>
        <dbReference type="ARBA" id="ARBA00023163"/>
    </source>
</evidence>
<dbReference type="EMBL" id="BAABHF010000046">
    <property type="protein sequence ID" value="GAA4511728.1"/>
    <property type="molecule type" value="Genomic_DNA"/>
</dbReference>
<name>A0ABP8QW94_9ACTN</name>
<dbReference type="Pfam" id="PF08281">
    <property type="entry name" value="Sigma70_r4_2"/>
    <property type="match status" value="1"/>
</dbReference>
<evidence type="ECO:0000256" key="2">
    <source>
        <dbReference type="ARBA" id="ARBA00023015"/>
    </source>
</evidence>
<organism evidence="9 10">
    <name type="scientific">Actinoallomurus oryzae</name>
    <dbReference type="NCBI Taxonomy" id="502180"/>
    <lineage>
        <taxon>Bacteria</taxon>
        <taxon>Bacillati</taxon>
        <taxon>Actinomycetota</taxon>
        <taxon>Actinomycetes</taxon>
        <taxon>Streptosporangiales</taxon>
        <taxon>Thermomonosporaceae</taxon>
        <taxon>Actinoallomurus</taxon>
    </lineage>
</organism>
<gene>
    <name evidence="9" type="ORF">GCM10023191_076300</name>
</gene>
<sequence length="397" mass="43277">MLSRRFGDFEAAEDAVQEALLAAATQWPAEGVPANPRGWLIQVAARRMTEQVRGEQARRRREDLVARRTPDDRRSAPAADEEYAADRDDTLTVLFLACHPSLTPASAIALTLRSVGGLTTAEIAAAFLVPEATMAQRISRAKQRIRASGVPFRMPSEQEWPGRLRSVLHVLYLIFNEGYTGTTGADLHRVELSREAIRLARAVHALLPDDTEVAGLLALMLLIEARRPARTGPSGELVPLAEQDRSRWDGAAIAEGVALITAALSRGAVGPYQLQAAINAVHDEAATVEETDWPQILALYGLLERMSDNPMVTLNRAVAAAMADGPAAGLALLDALESDGRLSGHHRWHATRAHLLEMRGDRAEAAEHYRTAARLTMSLPERRYLIGRAARLAEGTR</sequence>
<keyword evidence="10" id="KW-1185">Reference proteome</keyword>
<evidence type="ECO:0000256" key="1">
    <source>
        <dbReference type="ARBA" id="ARBA00010641"/>
    </source>
</evidence>
<dbReference type="Gene3D" id="1.10.10.10">
    <property type="entry name" value="Winged helix-like DNA-binding domain superfamily/Winged helix DNA-binding domain"/>
    <property type="match status" value="1"/>
</dbReference>
<dbReference type="PANTHER" id="PTHR47756">
    <property type="entry name" value="BLL6612 PROTEIN-RELATED"/>
    <property type="match status" value="1"/>
</dbReference>
<dbReference type="InterPro" id="IPR046531">
    <property type="entry name" value="DUF6596"/>
</dbReference>
<dbReference type="SUPFAM" id="SSF88946">
    <property type="entry name" value="Sigma2 domain of RNA polymerase sigma factors"/>
    <property type="match status" value="1"/>
</dbReference>
<dbReference type="InterPro" id="IPR013324">
    <property type="entry name" value="RNA_pol_sigma_r3/r4-like"/>
</dbReference>
<keyword evidence="4" id="KW-0804">Transcription</keyword>
<evidence type="ECO:0000259" key="6">
    <source>
        <dbReference type="Pfam" id="PF04542"/>
    </source>
</evidence>
<protein>
    <submittedName>
        <fullName evidence="9">Sigma factor-like helix-turn-helix DNA-binding protein</fullName>
    </submittedName>
</protein>
<feature type="compositionally biased region" description="Basic and acidic residues" evidence="5">
    <location>
        <begin position="51"/>
        <end position="75"/>
    </location>
</feature>
<dbReference type="Pfam" id="PF20239">
    <property type="entry name" value="DUF6596"/>
    <property type="match status" value="1"/>
</dbReference>
<keyword evidence="2" id="KW-0805">Transcription regulation</keyword>
<feature type="domain" description="DUF6596" evidence="8">
    <location>
        <begin position="163"/>
        <end position="263"/>
    </location>
</feature>
<dbReference type="PANTHER" id="PTHR47756:SF2">
    <property type="entry name" value="BLL6612 PROTEIN"/>
    <property type="match status" value="1"/>
</dbReference>
<accession>A0ABP8QW94</accession>
<evidence type="ECO:0000259" key="8">
    <source>
        <dbReference type="Pfam" id="PF20239"/>
    </source>
</evidence>
<feature type="domain" description="RNA polymerase sigma factor 70 region 4 type 2" evidence="7">
    <location>
        <begin position="95"/>
        <end position="145"/>
    </location>
</feature>
<comment type="similarity">
    <text evidence="1">Belongs to the sigma-70 factor family. ECF subfamily.</text>
</comment>
<dbReference type="SUPFAM" id="SSF88659">
    <property type="entry name" value="Sigma3 and sigma4 domains of RNA polymerase sigma factors"/>
    <property type="match status" value="1"/>
</dbReference>
<dbReference type="Proteomes" id="UP001500503">
    <property type="component" value="Unassembled WGS sequence"/>
</dbReference>
<evidence type="ECO:0000256" key="3">
    <source>
        <dbReference type="ARBA" id="ARBA00023082"/>
    </source>
</evidence>
<evidence type="ECO:0000313" key="9">
    <source>
        <dbReference type="EMBL" id="GAA4511728.1"/>
    </source>
</evidence>
<keyword evidence="3" id="KW-0731">Sigma factor</keyword>
<dbReference type="InterPro" id="IPR036388">
    <property type="entry name" value="WH-like_DNA-bd_sf"/>
</dbReference>
<evidence type="ECO:0000313" key="10">
    <source>
        <dbReference type="Proteomes" id="UP001500503"/>
    </source>
</evidence>
<dbReference type="InterPro" id="IPR007627">
    <property type="entry name" value="RNA_pol_sigma70_r2"/>
</dbReference>
<comment type="caution">
    <text evidence="9">The sequence shown here is derived from an EMBL/GenBank/DDBJ whole genome shotgun (WGS) entry which is preliminary data.</text>
</comment>
<evidence type="ECO:0000256" key="5">
    <source>
        <dbReference type="SAM" id="MobiDB-lite"/>
    </source>
</evidence>
<reference evidence="10" key="1">
    <citation type="journal article" date="2019" name="Int. J. Syst. Evol. Microbiol.">
        <title>The Global Catalogue of Microorganisms (GCM) 10K type strain sequencing project: providing services to taxonomists for standard genome sequencing and annotation.</title>
        <authorList>
            <consortium name="The Broad Institute Genomics Platform"/>
            <consortium name="The Broad Institute Genome Sequencing Center for Infectious Disease"/>
            <person name="Wu L."/>
            <person name="Ma J."/>
        </authorList>
    </citation>
    <scope>NUCLEOTIDE SEQUENCE [LARGE SCALE GENOMIC DNA]</scope>
    <source>
        <strain evidence="10">JCM 17933</strain>
    </source>
</reference>
<dbReference type="Gene3D" id="1.10.1740.10">
    <property type="match status" value="1"/>
</dbReference>
<evidence type="ECO:0000259" key="7">
    <source>
        <dbReference type="Pfam" id="PF08281"/>
    </source>
</evidence>
<dbReference type="InterPro" id="IPR013249">
    <property type="entry name" value="RNA_pol_sigma70_r4_t2"/>
</dbReference>
<proteinExistence type="inferred from homology"/>
<dbReference type="InterPro" id="IPR013325">
    <property type="entry name" value="RNA_pol_sigma_r2"/>
</dbReference>
<dbReference type="Pfam" id="PF04542">
    <property type="entry name" value="Sigma70_r2"/>
    <property type="match status" value="1"/>
</dbReference>
<feature type="region of interest" description="Disordered" evidence="5">
    <location>
        <begin position="51"/>
        <end position="82"/>
    </location>
</feature>
<feature type="domain" description="RNA polymerase sigma-70 region 2" evidence="6">
    <location>
        <begin position="2"/>
        <end position="56"/>
    </location>
</feature>